<proteinExistence type="predicted"/>
<evidence type="ECO:0000256" key="1">
    <source>
        <dbReference type="SAM" id="Phobius"/>
    </source>
</evidence>
<sequence>MDKFTHLGKEVLTIVNSAVVIILLVVLINKDLVSVGDYIAVTMAVAIIINFSNLIEDYIRMLENLNYSVKAKQMKEQIAEKSIIKSAHGKSLLDFMNKLIYPI</sequence>
<dbReference type="AlphaFoldDB" id="A0A398CAZ2"/>
<evidence type="ECO:0000313" key="3">
    <source>
        <dbReference type="Proteomes" id="UP000266340"/>
    </source>
</evidence>
<name>A0A398CAZ2_9BACL</name>
<comment type="caution">
    <text evidence="2">The sequence shown here is derived from an EMBL/GenBank/DDBJ whole genome shotgun (WGS) entry which is preliminary data.</text>
</comment>
<evidence type="ECO:0000313" key="2">
    <source>
        <dbReference type="EMBL" id="RIE00306.1"/>
    </source>
</evidence>
<feature type="transmembrane region" description="Helical" evidence="1">
    <location>
        <begin position="12"/>
        <end position="29"/>
    </location>
</feature>
<keyword evidence="1" id="KW-0812">Transmembrane</keyword>
<keyword evidence="1" id="KW-0472">Membrane</keyword>
<organism evidence="2 3">
    <name type="scientific">Cohnella faecalis</name>
    <dbReference type="NCBI Taxonomy" id="2315694"/>
    <lineage>
        <taxon>Bacteria</taxon>
        <taxon>Bacillati</taxon>
        <taxon>Bacillota</taxon>
        <taxon>Bacilli</taxon>
        <taxon>Bacillales</taxon>
        <taxon>Paenibacillaceae</taxon>
        <taxon>Cohnella</taxon>
    </lineage>
</organism>
<gene>
    <name evidence="2" type="ORF">D3H35_29240</name>
</gene>
<dbReference type="Proteomes" id="UP000266340">
    <property type="component" value="Unassembled WGS sequence"/>
</dbReference>
<reference evidence="2 3" key="1">
    <citation type="submission" date="2018-09" db="EMBL/GenBank/DDBJ databases">
        <title>Cohnella cavernae sp. nov., isolated from a karst cave.</title>
        <authorList>
            <person name="Zhu H."/>
        </authorList>
    </citation>
    <scope>NUCLEOTIDE SEQUENCE [LARGE SCALE GENOMIC DNA]</scope>
    <source>
        <strain evidence="2 3">K2E09-144</strain>
    </source>
</reference>
<dbReference type="EMBL" id="QXJM01000059">
    <property type="protein sequence ID" value="RIE00306.1"/>
    <property type="molecule type" value="Genomic_DNA"/>
</dbReference>
<keyword evidence="1" id="KW-1133">Transmembrane helix</keyword>
<feature type="transmembrane region" description="Helical" evidence="1">
    <location>
        <begin position="35"/>
        <end position="55"/>
    </location>
</feature>
<protein>
    <submittedName>
        <fullName evidence="2">Uncharacterized protein</fullName>
    </submittedName>
</protein>
<keyword evidence="3" id="KW-1185">Reference proteome</keyword>
<accession>A0A398CAZ2</accession>